<protein>
    <submittedName>
        <fullName evidence="3">Ovule protein</fullName>
    </submittedName>
</protein>
<evidence type="ECO:0000313" key="1">
    <source>
        <dbReference type="EMBL" id="VDO55330.1"/>
    </source>
</evidence>
<dbReference type="AlphaFoldDB" id="A0A0R3RCF5"/>
<dbReference type="Proteomes" id="UP000280834">
    <property type="component" value="Unassembled WGS sequence"/>
</dbReference>
<reference evidence="1 2" key="2">
    <citation type="submission" date="2018-11" db="EMBL/GenBank/DDBJ databases">
        <authorList>
            <consortium name="Pathogen Informatics"/>
        </authorList>
    </citation>
    <scope>NUCLEOTIDE SEQUENCE [LARGE SCALE GENOMIC DNA]</scope>
</reference>
<accession>A0A0R3RCF5</accession>
<dbReference type="WBParaSite" id="BTMF_0001772601-mRNA-1">
    <property type="protein sequence ID" value="BTMF_0001772601-mRNA-1"/>
    <property type="gene ID" value="BTMF_0001772601"/>
</dbReference>
<gene>
    <name evidence="1" type="ORF">BTMF_LOCUS15691</name>
</gene>
<evidence type="ECO:0000313" key="3">
    <source>
        <dbReference type="WBParaSite" id="BTMF_0001772601-mRNA-1"/>
    </source>
</evidence>
<name>A0A0R3RCF5_9BILA</name>
<dbReference type="EMBL" id="UZAG01022975">
    <property type="protein sequence ID" value="VDO55330.1"/>
    <property type="molecule type" value="Genomic_DNA"/>
</dbReference>
<keyword evidence="2" id="KW-1185">Reference proteome</keyword>
<sequence>MQSKYQQFHRHQRPHLPRVFHYSNMNVIMFLTATFQDSFHQTVQSAYYHTCSHRTENSFVLINCRSFLDG</sequence>
<proteinExistence type="predicted"/>
<evidence type="ECO:0000313" key="2">
    <source>
        <dbReference type="Proteomes" id="UP000280834"/>
    </source>
</evidence>
<reference evidence="3" key="1">
    <citation type="submission" date="2017-02" db="UniProtKB">
        <authorList>
            <consortium name="WormBaseParasite"/>
        </authorList>
    </citation>
    <scope>IDENTIFICATION</scope>
</reference>
<organism evidence="3">
    <name type="scientific">Brugia timori</name>
    <dbReference type="NCBI Taxonomy" id="42155"/>
    <lineage>
        <taxon>Eukaryota</taxon>
        <taxon>Metazoa</taxon>
        <taxon>Ecdysozoa</taxon>
        <taxon>Nematoda</taxon>
        <taxon>Chromadorea</taxon>
        <taxon>Rhabditida</taxon>
        <taxon>Spirurina</taxon>
        <taxon>Spiruromorpha</taxon>
        <taxon>Filarioidea</taxon>
        <taxon>Onchocercidae</taxon>
        <taxon>Brugia</taxon>
    </lineage>
</organism>